<dbReference type="Proteomes" id="UP000799440">
    <property type="component" value="Unassembled WGS sequence"/>
</dbReference>
<accession>A0A6A6VD75</accession>
<evidence type="ECO:0000313" key="2">
    <source>
        <dbReference type="Proteomes" id="UP000799440"/>
    </source>
</evidence>
<dbReference type="AlphaFoldDB" id="A0A6A6VD75"/>
<dbReference type="OrthoDB" id="2865667at2759"/>
<sequence>MEPLTIPTLTTTICHHEHRTWRALCDSGSSLLPLLSTSPVMIFPGNILLTSTSTPSLHSVLTGPDFVPWKSYTLSHDEVVPLGNDGALIYYRVEAMRGDEKFRAICSSGVDGGWRMKSHQQTLI</sequence>
<dbReference type="EMBL" id="MU006574">
    <property type="protein sequence ID" value="KAF2747067.1"/>
    <property type="molecule type" value="Genomic_DNA"/>
</dbReference>
<keyword evidence="2" id="KW-1185">Reference proteome</keyword>
<evidence type="ECO:0008006" key="3">
    <source>
        <dbReference type="Google" id="ProtNLM"/>
    </source>
</evidence>
<proteinExistence type="predicted"/>
<gene>
    <name evidence="1" type="ORF">M011DRAFT_61621</name>
</gene>
<reference evidence="1" key="1">
    <citation type="journal article" date="2020" name="Stud. Mycol.">
        <title>101 Dothideomycetes genomes: a test case for predicting lifestyles and emergence of pathogens.</title>
        <authorList>
            <person name="Haridas S."/>
            <person name="Albert R."/>
            <person name="Binder M."/>
            <person name="Bloem J."/>
            <person name="Labutti K."/>
            <person name="Salamov A."/>
            <person name="Andreopoulos B."/>
            <person name="Baker S."/>
            <person name="Barry K."/>
            <person name="Bills G."/>
            <person name="Bluhm B."/>
            <person name="Cannon C."/>
            <person name="Castanera R."/>
            <person name="Culley D."/>
            <person name="Daum C."/>
            <person name="Ezra D."/>
            <person name="Gonzalez J."/>
            <person name="Henrissat B."/>
            <person name="Kuo A."/>
            <person name="Liang C."/>
            <person name="Lipzen A."/>
            <person name="Lutzoni F."/>
            <person name="Magnuson J."/>
            <person name="Mondo S."/>
            <person name="Nolan M."/>
            <person name="Ohm R."/>
            <person name="Pangilinan J."/>
            <person name="Park H.-J."/>
            <person name="Ramirez L."/>
            <person name="Alfaro M."/>
            <person name="Sun H."/>
            <person name="Tritt A."/>
            <person name="Yoshinaga Y."/>
            <person name="Zwiers L.-H."/>
            <person name="Turgeon B."/>
            <person name="Goodwin S."/>
            <person name="Spatafora J."/>
            <person name="Crous P."/>
            <person name="Grigoriev I."/>
        </authorList>
    </citation>
    <scope>NUCLEOTIDE SEQUENCE</scope>
    <source>
        <strain evidence="1">CBS 119925</strain>
    </source>
</reference>
<protein>
    <recommendedName>
        <fullName evidence="3">DUF4440 domain-containing protein</fullName>
    </recommendedName>
</protein>
<evidence type="ECO:0000313" key="1">
    <source>
        <dbReference type="EMBL" id="KAF2747067.1"/>
    </source>
</evidence>
<name>A0A6A6VD75_9PLEO</name>
<organism evidence="1 2">
    <name type="scientific">Sporormia fimetaria CBS 119925</name>
    <dbReference type="NCBI Taxonomy" id="1340428"/>
    <lineage>
        <taxon>Eukaryota</taxon>
        <taxon>Fungi</taxon>
        <taxon>Dikarya</taxon>
        <taxon>Ascomycota</taxon>
        <taxon>Pezizomycotina</taxon>
        <taxon>Dothideomycetes</taxon>
        <taxon>Pleosporomycetidae</taxon>
        <taxon>Pleosporales</taxon>
        <taxon>Sporormiaceae</taxon>
        <taxon>Sporormia</taxon>
    </lineage>
</organism>